<feature type="region of interest" description="Disordered" evidence="1">
    <location>
        <begin position="34"/>
        <end position="79"/>
    </location>
</feature>
<evidence type="ECO:0000313" key="3">
    <source>
        <dbReference type="Proteomes" id="UP001139384"/>
    </source>
</evidence>
<dbReference type="Proteomes" id="UP001139384">
    <property type="component" value="Unassembled WGS sequence"/>
</dbReference>
<dbReference type="RefSeq" id="WP_234766384.1">
    <property type="nucleotide sequence ID" value="NZ_JAKEIP010000180.1"/>
</dbReference>
<protein>
    <submittedName>
        <fullName evidence="2">Uncharacterized protein</fullName>
    </submittedName>
</protein>
<keyword evidence="3" id="KW-1185">Reference proteome</keyword>
<evidence type="ECO:0000256" key="1">
    <source>
        <dbReference type="SAM" id="MobiDB-lite"/>
    </source>
</evidence>
<gene>
    <name evidence="2" type="ORF">L0P92_31095</name>
</gene>
<accession>A0A9X1Q2X2</accession>
<reference evidence="2" key="1">
    <citation type="submission" date="2022-01" db="EMBL/GenBank/DDBJ databases">
        <title>Draft Genome Sequences of Seven Type Strains of the Genus Streptomyces.</title>
        <authorList>
            <person name="Aziz S."/>
            <person name="Coretto E."/>
            <person name="Chronakova A."/>
            <person name="Sproer C."/>
            <person name="Huber K."/>
            <person name="Nouioui I."/>
            <person name="Gross H."/>
        </authorList>
    </citation>
    <scope>NUCLEOTIDE SEQUENCE</scope>
    <source>
        <strain evidence="2">DSM 103493</strain>
    </source>
</reference>
<feature type="compositionally biased region" description="Basic residues" evidence="1">
    <location>
        <begin position="46"/>
        <end position="58"/>
    </location>
</feature>
<dbReference type="EMBL" id="JAKEIP010000180">
    <property type="protein sequence ID" value="MCF1597967.1"/>
    <property type="molecule type" value="Genomic_DNA"/>
</dbReference>
<comment type="caution">
    <text evidence="2">The sequence shown here is derived from an EMBL/GenBank/DDBJ whole genome shotgun (WGS) entry which is preliminary data.</text>
</comment>
<name>A0A9X1Q2X2_STRM4</name>
<proteinExistence type="predicted"/>
<dbReference type="AlphaFoldDB" id="A0A9X1Q2X2"/>
<organism evidence="2 3">
    <name type="scientific">Streptomyces muensis</name>
    <dbReference type="NCBI Taxonomy" id="1077944"/>
    <lineage>
        <taxon>Bacteria</taxon>
        <taxon>Bacillati</taxon>
        <taxon>Actinomycetota</taxon>
        <taxon>Actinomycetes</taxon>
        <taxon>Kitasatosporales</taxon>
        <taxon>Streptomycetaceae</taxon>
        <taxon>Streptomyces</taxon>
    </lineage>
</organism>
<sequence>MAAVRRSVPLQDQHPVLRGVFEDWQSRAGVLSALPGAPVVPDGTRRGRSGWRRLRIRPARTADTRRGRRSGPAAPPLPS</sequence>
<evidence type="ECO:0000313" key="2">
    <source>
        <dbReference type="EMBL" id="MCF1597967.1"/>
    </source>
</evidence>